<dbReference type="AlphaFoldDB" id="A0A635R920"/>
<protein>
    <submittedName>
        <fullName evidence="2">Uncharacterized protein</fullName>
    </submittedName>
</protein>
<evidence type="ECO:0000256" key="1">
    <source>
        <dbReference type="SAM" id="Coils"/>
    </source>
</evidence>
<gene>
    <name evidence="2" type="ORF">CB695_16585</name>
</gene>
<name>A0A635R920_SALET</name>
<dbReference type="EMBL" id="AAMIYH010000015">
    <property type="protein sequence ID" value="EDH8303087.1"/>
    <property type="molecule type" value="Genomic_DNA"/>
</dbReference>
<organism evidence="2">
    <name type="scientific">Salmonella enterica subsp. enterica serovar Chester</name>
    <dbReference type="NCBI Taxonomy" id="149386"/>
    <lineage>
        <taxon>Bacteria</taxon>
        <taxon>Pseudomonadati</taxon>
        <taxon>Pseudomonadota</taxon>
        <taxon>Gammaproteobacteria</taxon>
        <taxon>Enterobacterales</taxon>
        <taxon>Enterobacteriaceae</taxon>
        <taxon>Salmonella</taxon>
    </lineage>
</organism>
<feature type="coiled-coil region" evidence="1">
    <location>
        <begin position="21"/>
        <end position="55"/>
    </location>
</feature>
<sequence>MKLDQITGQINKGQSAIDNSVNTAKNAVNRVQSTVENAERGIQNTVDKVSQLSDRAGETFNKLISGGSELTSKIGNLFGGSDIASVGGTKTAGSSTSGVSPGQKVPGFASNTKETLPVLDPQKRDVSEPFKKVNEEGLKALGYLSPGDSGSLLGKGWNSLSSLSDSFLSGIGTDFSSVKKRLEGTLNIAGQLAKLPSEISHEVNNFMSEVNSMRYQITSVIDDVQHTFDSYKDLDDFLAIDNLINSFKGSDSFSALDINTSSALIYGLSTKLNSYGLPAKIDPMIQAITDDQAKEALYGELMIQAAATGNLDSTEYYLGKLQEGQGKQIAETVIQNIMANLRVETGTSFSTYGTRMLALFKALDAKWDKTKNVTPETTELKLYTYAGANAIQALMTTEKRNYVLAAGSVSYQSTDEIVEDYFAI</sequence>
<comment type="caution">
    <text evidence="2">The sequence shown here is derived from an EMBL/GenBank/DDBJ whole genome shotgun (WGS) entry which is preliminary data.</text>
</comment>
<evidence type="ECO:0000313" key="2">
    <source>
        <dbReference type="EMBL" id="EDH8303087.1"/>
    </source>
</evidence>
<accession>A0A635R920</accession>
<reference evidence="2" key="1">
    <citation type="submission" date="2018-07" db="EMBL/GenBank/DDBJ databases">
        <authorList>
            <person name="Ashton P.M."/>
            <person name="Dallman T."/>
            <person name="Nair S."/>
            <person name="De Pinna E."/>
            <person name="Peters T."/>
            <person name="Grant K."/>
        </authorList>
    </citation>
    <scope>NUCLEOTIDE SEQUENCE</scope>
    <source>
        <strain evidence="2">368335</strain>
    </source>
</reference>
<proteinExistence type="predicted"/>
<keyword evidence="1" id="KW-0175">Coiled coil</keyword>